<feature type="region of interest" description="Disordered" evidence="1">
    <location>
        <begin position="79"/>
        <end position="137"/>
    </location>
</feature>
<dbReference type="VEuPathDB" id="PlasmoDB:PBANKA_0932000"/>
<feature type="chain" id="PRO_5014242926" evidence="2">
    <location>
        <begin position="25"/>
        <end position="786"/>
    </location>
</feature>
<evidence type="ECO:0000256" key="2">
    <source>
        <dbReference type="SAM" id="SignalP"/>
    </source>
</evidence>
<feature type="compositionally biased region" description="Basic and acidic residues" evidence="1">
    <location>
        <begin position="200"/>
        <end position="209"/>
    </location>
</feature>
<gene>
    <name evidence="3" type="primary">RON4</name>
    <name evidence="3" type="ORF">PBK173_000212300</name>
    <name evidence="5" type="ORF">PBNK65E_000204400</name>
    <name evidence="4" type="ORF">PBNK65NY_000203600</name>
    <name evidence="7" type="ORF">PBSP11A_000203500</name>
    <name evidence="6" type="ORF">PBSP11RLL_000203300</name>
</gene>
<evidence type="ECO:0000313" key="12">
    <source>
        <dbReference type="Proteomes" id="UP000516480"/>
    </source>
</evidence>
<dbReference type="EMBL" id="LT608273">
    <property type="protein sequence ID" value="SCO60474.1"/>
    <property type="molecule type" value="Genomic_DNA"/>
</dbReference>
<evidence type="ECO:0000313" key="10">
    <source>
        <dbReference type="Proteomes" id="UP000219974"/>
    </source>
</evidence>
<evidence type="ECO:0000313" key="11">
    <source>
        <dbReference type="Proteomes" id="UP000220214"/>
    </source>
</evidence>
<feature type="compositionally biased region" description="Low complexity" evidence="1">
    <location>
        <begin position="230"/>
        <end position="252"/>
    </location>
</feature>
<keyword evidence="2" id="KW-0732">Signal</keyword>
<proteinExistence type="predicted"/>
<evidence type="ECO:0000313" key="6">
    <source>
        <dbReference type="EMBL" id="SCO60474.1"/>
    </source>
</evidence>
<dbReference type="Proteomes" id="UP000516480">
    <property type="component" value="Chromosome 9"/>
</dbReference>
<feature type="region of interest" description="Disordered" evidence="1">
    <location>
        <begin position="191"/>
        <end position="252"/>
    </location>
</feature>
<evidence type="ECO:0000313" key="5">
    <source>
        <dbReference type="EMBL" id="SCN25519.1"/>
    </source>
</evidence>
<dbReference type="OMA" id="NTEHVQP"/>
<organism evidence="3 8">
    <name type="scientific">Plasmodium berghei</name>
    <dbReference type="NCBI Taxonomy" id="5821"/>
    <lineage>
        <taxon>Eukaryota</taxon>
        <taxon>Sar</taxon>
        <taxon>Alveolata</taxon>
        <taxon>Apicomplexa</taxon>
        <taxon>Aconoidasida</taxon>
        <taxon>Haemosporida</taxon>
        <taxon>Plasmodiidae</taxon>
        <taxon>Plasmodium</taxon>
        <taxon>Plasmodium (Vinckeia)</taxon>
    </lineage>
</organism>
<dbReference type="Proteomes" id="UP000069549">
    <property type="component" value="Chromosome 9"/>
</dbReference>
<dbReference type="EMBL" id="LT614635">
    <property type="protein sequence ID" value="SCN25519.1"/>
    <property type="molecule type" value="Genomic_DNA"/>
</dbReference>
<dbReference type="Proteomes" id="UP000219974">
    <property type="component" value="Chromosome 9"/>
</dbReference>
<reference evidence="3 8" key="1">
    <citation type="submission" date="2016-02" db="EMBL/GenBank/DDBJ databases">
        <authorList>
            <consortium name="Pathogen Informatics"/>
        </authorList>
    </citation>
    <scope>NUCLEOTIDE SEQUENCE [LARGE SCALE GENOMIC DNA]</scope>
    <source>
        <strain evidence="3 8">K173</strain>
        <strain evidence="4 12">NK65 ny</strain>
        <strain evidence="5 11">NK65e</strain>
        <strain evidence="7 9">SP11 Antwerpcl1</strain>
        <strain evidence="6 10">SP11 RLL</strain>
    </source>
</reference>
<dbReference type="Proteomes" id="UP000220214">
    <property type="component" value="Chromosome 9"/>
</dbReference>
<dbReference type="AlphaFoldDB" id="A0A0Y9WRF3"/>
<feature type="compositionally biased region" description="Low complexity" evidence="1">
    <location>
        <begin position="106"/>
        <end position="123"/>
    </location>
</feature>
<protein>
    <submittedName>
        <fullName evidence="3">Rhoptry neck protein 4</fullName>
    </submittedName>
</protein>
<dbReference type="EMBL" id="LT608257">
    <property type="protein sequence ID" value="SCO62256.1"/>
    <property type="molecule type" value="Genomic_DNA"/>
</dbReference>
<sequence length="786" mass="88829">MSGLRLFYVCIFIVLSTFIHTAKSIQDNDDIWGFSFFNKDEKVEEGSNQNVQHADDAANTGHEQQNAVNISEHHPNNTEELKSHKEHDEGQSEQVSQQINNENERSNNNNNNNGNTPEHNPSNQTNNSDIQESNHNDANHQNITTEHAQTENVNNTEHIQTENVNNTEHAQTENVNNTEHIQTENVNNTEHAQTENGHSGGDEGEHSAEGDQSNINNNNKDHSDIYAHNSSSSDISQFSDTTSSSSSSSGYSNLRKPAFVNVSVPAFGNASAPAFGNTYRAHKGSSNTEFSFKDSLQSPSNILLYDYGHNLENYINGNHSDIMDKGMNSITDPYNYNLLKKKYIYLSLAERAIFEIMDVSKKGLSEINSMRNSETISKIYYDALKRLKINEHSLDSRLELISLETCDKILSEMFKILTELSYDNYSQFYESMNINKSALSESFKDIKIKILKKIGVSYAKFPPIIKETNGSQCPVNNLIISITPRELSQRLAIMFSSWLSTDEYGSINDFENNIELNVLCSGASILMQQWKYYQNALGFEDNNDHAFLGLIDELLTIDKRYSKNEEHSKSLEQMKKSKVFNYCTKLMRTSGNISTIPFNHENNKTPSSSIIGSLGNLVKAHISGYYAATAQRINSYFNYSNNKDQKKALYKVISVCTLLNLTDILFNCTDPQSTNSANLNILKLNVLNTKGKEILYRLYNLSYLLESENEAIKEVCNPKNASVDKSLQKLLELLSSNSHNVLAHEMEKRALDTDYINEEINNISDFDHNEKDNGEDDVEKAIFDDL</sequence>
<evidence type="ECO:0000256" key="1">
    <source>
        <dbReference type="SAM" id="MobiDB-lite"/>
    </source>
</evidence>
<dbReference type="Proteomes" id="UP000219860">
    <property type="component" value="Chromosome 9"/>
</dbReference>
<feature type="signal peptide" evidence="2">
    <location>
        <begin position="1"/>
        <end position="24"/>
    </location>
</feature>
<feature type="compositionally biased region" description="Basic and acidic residues" evidence="1">
    <location>
        <begin position="79"/>
        <end position="90"/>
    </location>
</feature>
<dbReference type="EMBL" id="LT608145">
    <property type="protein sequence ID" value="SCM22552.1"/>
    <property type="molecule type" value="Genomic_DNA"/>
</dbReference>
<evidence type="ECO:0000313" key="7">
    <source>
        <dbReference type="EMBL" id="SCO62256.1"/>
    </source>
</evidence>
<evidence type="ECO:0000313" key="9">
    <source>
        <dbReference type="Proteomes" id="UP000219860"/>
    </source>
</evidence>
<evidence type="ECO:0000313" key="3">
    <source>
        <dbReference type="EMBL" id="CXI44771.1"/>
    </source>
</evidence>
<dbReference type="OrthoDB" id="372438at2759"/>
<accession>A0A0Y9WRF3</accession>
<dbReference type="EMBL" id="LT160029">
    <property type="protein sequence ID" value="CXI44771.1"/>
    <property type="molecule type" value="Genomic_DNA"/>
</dbReference>
<evidence type="ECO:0000313" key="8">
    <source>
        <dbReference type="Proteomes" id="UP000069549"/>
    </source>
</evidence>
<evidence type="ECO:0000313" key="4">
    <source>
        <dbReference type="EMBL" id="SCM22552.1"/>
    </source>
</evidence>
<name>A0A0Y9WRF3_PLABE</name>